<feature type="chain" id="PRO_5039944380" evidence="1">
    <location>
        <begin position="29"/>
        <end position="121"/>
    </location>
</feature>
<keyword evidence="1" id="KW-0732">Signal</keyword>
<reference evidence="2" key="2">
    <citation type="submission" date="2020-05" db="UniProtKB">
        <authorList>
            <consortium name="EnsemblMetazoa"/>
        </authorList>
    </citation>
    <scope>IDENTIFICATION</scope>
    <source>
        <strain evidence="2">maculatus3</strain>
    </source>
</reference>
<name>A0A182SWX1_9DIPT</name>
<evidence type="ECO:0000313" key="3">
    <source>
        <dbReference type="Proteomes" id="UP000075901"/>
    </source>
</evidence>
<evidence type="ECO:0000313" key="2">
    <source>
        <dbReference type="EnsemblMetazoa" id="AMAM015091-PA"/>
    </source>
</evidence>
<organism evidence="2 3">
    <name type="scientific">Anopheles maculatus</name>
    <dbReference type="NCBI Taxonomy" id="74869"/>
    <lineage>
        <taxon>Eukaryota</taxon>
        <taxon>Metazoa</taxon>
        <taxon>Ecdysozoa</taxon>
        <taxon>Arthropoda</taxon>
        <taxon>Hexapoda</taxon>
        <taxon>Insecta</taxon>
        <taxon>Pterygota</taxon>
        <taxon>Neoptera</taxon>
        <taxon>Endopterygota</taxon>
        <taxon>Diptera</taxon>
        <taxon>Nematocera</taxon>
        <taxon>Culicoidea</taxon>
        <taxon>Culicidae</taxon>
        <taxon>Anophelinae</taxon>
        <taxon>Anopheles</taxon>
        <taxon>Anopheles maculatus group</taxon>
    </lineage>
</organism>
<dbReference type="VEuPathDB" id="VectorBase:AMAM015091"/>
<accession>A0A182SWX1</accession>
<protein>
    <submittedName>
        <fullName evidence="2">Uncharacterized protein</fullName>
    </submittedName>
</protein>
<keyword evidence="3" id="KW-1185">Reference proteome</keyword>
<sequence>MVLQCSLSSLVLRLVMFCGIAMKHGATSFLCWKFLPRKTRGWGSPISCPPRLTKSTSEYSVPLLNYSPVADGRKSGQRYLFGNRFPRNKLHFVLTHASTKEDEDALIKAVSPKRGFPGEFM</sequence>
<dbReference type="Proteomes" id="UP000075901">
    <property type="component" value="Unassembled WGS sequence"/>
</dbReference>
<proteinExistence type="predicted"/>
<feature type="signal peptide" evidence="1">
    <location>
        <begin position="1"/>
        <end position="28"/>
    </location>
</feature>
<dbReference type="AlphaFoldDB" id="A0A182SWX1"/>
<dbReference type="EnsemblMetazoa" id="AMAM015091-RA">
    <property type="protein sequence ID" value="AMAM015091-PA"/>
    <property type="gene ID" value="AMAM015091"/>
</dbReference>
<reference evidence="3" key="1">
    <citation type="submission" date="2013-09" db="EMBL/GenBank/DDBJ databases">
        <title>The Genome Sequence of Anopheles maculatus species B.</title>
        <authorList>
            <consortium name="The Broad Institute Genomics Platform"/>
            <person name="Neafsey D.E."/>
            <person name="Besansky N."/>
            <person name="Howell P."/>
            <person name="Walton C."/>
            <person name="Young S.K."/>
            <person name="Zeng Q."/>
            <person name="Gargeya S."/>
            <person name="Fitzgerald M."/>
            <person name="Haas B."/>
            <person name="Abouelleil A."/>
            <person name="Allen A.W."/>
            <person name="Alvarado L."/>
            <person name="Arachchi H.M."/>
            <person name="Berlin A.M."/>
            <person name="Chapman S.B."/>
            <person name="Gainer-Dewar J."/>
            <person name="Goldberg J."/>
            <person name="Griggs A."/>
            <person name="Gujja S."/>
            <person name="Hansen M."/>
            <person name="Howarth C."/>
            <person name="Imamovic A."/>
            <person name="Ireland A."/>
            <person name="Larimer J."/>
            <person name="McCowan C."/>
            <person name="Murphy C."/>
            <person name="Pearson M."/>
            <person name="Poon T.W."/>
            <person name="Priest M."/>
            <person name="Roberts A."/>
            <person name="Saif S."/>
            <person name="Shea T."/>
            <person name="Sisk P."/>
            <person name="Sykes S."/>
            <person name="Wortman J."/>
            <person name="Nusbaum C."/>
            <person name="Birren B."/>
        </authorList>
    </citation>
    <scope>NUCLEOTIDE SEQUENCE [LARGE SCALE GENOMIC DNA]</scope>
    <source>
        <strain evidence="3">maculatus3</strain>
    </source>
</reference>
<evidence type="ECO:0000256" key="1">
    <source>
        <dbReference type="SAM" id="SignalP"/>
    </source>
</evidence>